<gene>
    <name evidence="1" type="ORF">HMPREF1056_00718</name>
</gene>
<comment type="caution">
    <text evidence="1">The sequence shown here is derived from an EMBL/GenBank/DDBJ whole genome shotgun (WGS) entry which is preliminary data.</text>
</comment>
<accession>A0A0E2ATX8</accession>
<evidence type="ECO:0000313" key="2">
    <source>
        <dbReference type="Proteomes" id="UP000003879"/>
    </source>
</evidence>
<dbReference type="AlphaFoldDB" id="A0A0E2ATX8"/>
<dbReference type="EMBL" id="AGXN01000005">
    <property type="protein sequence ID" value="EIY99417.1"/>
    <property type="molecule type" value="Genomic_DNA"/>
</dbReference>
<reference evidence="1 2" key="1">
    <citation type="submission" date="2012-02" db="EMBL/GenBank/DDBJ databases">
        <title>The Genome Sequence of Bacteroides fragilis CL07T12C05.</title>
        <authorList>
            <consortium name="The Broad Institute Genome Sequencing Platform"/>
            <person name="Earl A."/>
            <person name="Ward D."/>
            <person name="Feldgarden M."/>
            <person name="Gevers D."/>
            <person name="Zitomersky N.L."/>
            <person name="Coyne M.J."/>
            <person name="Comstock L.E."/>
            <person name="Young S.K."/>
            <person name="Zeng Q."/>
            <person name="Gargeya S."/>
            <person name="Fitzgerald M."/>
            <person name="Haas B."/>
            <person name="Abouelleil A."/>
            <person name="Alvarado L."/>
            <person name="Arachchi H.M."/>
            <person name="Berlin A."/>
            <person name="Chapman S.B."/>
            <person name="Gearin G."/>
            <person name="Goldberg J."/>
            <person name="Griggs A."/>
            <person name="Gujja S."/>
            <person name="Hansen M."/>
            <person name="Heiman D."/>
            <person name="Howarth C."/>
            <person name="Larimer J."/>
            <person name="Lui A."/>
            <person name="MacDonald P.J.P."/>
            <person name="McCowen C."/>
            <person name="Montmayeur A."/>
            <person name="Murphy C."/>
            <person name="Neiman D."/>
            <person name="Pearson M."/>
            <person name="Priest M."/>
            <person name="Roberts A."/>
            <person name="Saif S."/>
            <person name="Shea T."/>
            <person name="Sisk P."/>
            <person name="Stolte C."/>
            <person name="Sykes S."/>
            <person name="Wortman J."/>
            <person name="Nusbaum C."/>
            <person name="Birren B."/>
        </authorList>
    </citation>
    <scope>NUCLEOTIDE SEQUENCE [LARGE SCALE GENOMIC DNA]</scope>
    <source>
        <strain evidence="1 2">CL07T12C05</strain>
    </source>
</reference>
<organism evidence="1 2">
    <name type="scientific">Bacteroides fragilis CL07T12C05</name>
    <dbReference type="NCBI Taxonomy" id="997883"/>
    <lineage>
        <taxon>Bacteria</taxon>
        <taxon>Pseudomonadati</taxon>
        <taxon>Bacteroidota</taxon>
        <taxon>Bacteroidia</taxon>
        <taxon>Bacteroidales</taxon>
        <taxon>Bacteroidaceae</taxon>
        <taxon>Bacteroides</taxon>
    </lineage>
</organism>
<sequence length="105" mass="12620">MVTNTNNCRNSYNTNCSYPVYIRIPLAYRKRDDTSRQRYCYYGGVHYIIYCFMHSNIVTIPPKEIKMSNLKSNEYGRIEKKLELKMELSSDRLFSREFKNRVLNI</sequence>
<dbReference type="Proteomes" id="UP000003879">
    <property type="component" value="Unassembled WGS sequence"/>
</dbReference>
<proteinExistence type="predicted"/>
<dbReference type="HOGENOM" id="CLU_2231094_0_0_10"/>
<evidence type="ECO:0000313" key="1">
    <source>
        <dbReference type="EMBL" id="EIY99417.1"/>
    </source>
</evidence>
<name>A0A0E2ATX8_BACFG</name>
<protein>
    <submittedName>
        <fullName evidence="1">Uncharacterized protein</fullName>
    </submittedName>
</protein>